<dbReference type="AlphaFoldDB" id="A0A646QGA7"/>
<name>A0A646QGA7_9MYRI</name>
<reference evidence="3" key="1">
    <citation type="submission" date="2018-11" db="EMBL/GenBank/DDBJ databases">
        <title>Venom-gland transcriptomics and venom proteomics of the Florida green centipede (Hemiscolopendra marginata) reveal sex-based variation in a centipede venom.</title>
        <authorList>
            <person name="Nystrom G.S."/>
            <person name="Ward M.J."/>
            <person name="Ellsworth S.A."/>
            <person name="Rokyta D.R."/>
        </authorList>
    </citation>
    <scope>NUCLEOTIDE SEQUENCE</scope>
    <source>
        <tissue evidence="3">Venom gland</tissue>
    </source>
</reference>
<accession>A0A646QGA7</accession>
<protein>
    <submittedName>
        <fullName evidence="3">Heme-binding protein 2</fullName>
    </submittedName>
</protein>
<dbReference type="InterPro" id="IPR006917">
    <property type="entry name" value="SOUL_heme-bd"/>
</dbReference>
<dbReference type="PANTHER" id="PTHR11220">
    <property type="entry name" value="HEME-BINDING PROTEIN-RELATED"/>
    <property type="match status" value="1"/>
</dbReference>
<dbReference type="EMBL" id="GHBY01000655">
    <property type="protein sequence ID" value="MUP40832.1"/>
    <property type="molecule type" value="Transcribed_RNA"/>
</dbReference>
<organism evidence="3">
    <name type="scientific">Hemiscolopendra marginata</name>
    <dbReference type="NCBI Taxonomy" id="943146"/>
    <lineage>
        <taxon>Eukaryota</taxon>
        <taxon>Metazoa</taxon>
        <taxon>Ecdysozoa</taxon>
        <taxon>Arthropoda</taxon>
        <taxon>Myriapoda</taxon>
        <taxon>Chilopoda</taxon>
        <taxon>Pleurostigmophora</taxon>
        <taxon>Scolopendromorpha</taxon>
        <taxon>Scolopendridae</taxon>
        <taxon>Hemiscolopendra</taxon>
    </lineage>
</organism>
<feature type="chain" id="PRO_5024786844" evidence="2">
    <location>
        <begin position="21"/>
        <end position="214"/>
    </location>
</feature>
<evidence type="ECO:0000313" key="3">
    <source>
        <dbReference type="EMBL" id="MUP40832.1"/>
    </source>
</evidence>
<evidence type="ECO:0000256" key="1">
    <source>
        <dbReference type="ARBA" id="ARBA00009817"/>
    </source>
</evidence>
<proteinExistence type="inferred from homology"/>
<feature type="signal peptide" evidence="2">
    <location>
        <begin position="1"/>
        <end position="20"/>
    </location>
</feature>
<evidence type="ECO:0000256" key="2">
    <source>
        <dbReference type="SAM" id="SignalP"/>
    </source>
</evidence>
<comment type="similarity">
    <text evidence="1">Belongs to the HEBP family.</text>
</comment>
<dbReference type="Gene3D" id="3.20.80.10">
    <property type="entry name" value="Regulatory factor, effector binding domain"/>
    <property type="match status" value="1"/>
</dbReference>
<dbReference type="PANTHER" id="PTHR11220:SF1">
    <property type="entry name" value="HEME-BINDING PROTEIN 2"/>
    <property type="match status" value="1"/>
</dbReference>
<keyword evidence="2" id="KW-0732">Signal</keyword>
<dbReference type="Pfam" id="PF04832">
    <property type="entry name" value="SOUL"/>
    <property type="match status" value="1"/>
</dbReference>
<sequence>MAHSIFLCVLVAVSCSLISGGLIQKREVDENSTSICGQNACPSFTILKNLADGIQERQYDSFSAPVYKSVQCMDLSSAQSQGYFHLYMYTMAGLNEERRRLTMGVPVLIDVQHIKDVEPKCSWIYSTMFYVGDEALPAPTNPDIKIQNVPDQRYYVLTFNGFVRNHVDRVVDLREKLYAMNLCYDPSNYYIAQYQSPNTFLNRRNEIWLPATDC</sequence>
<dbReference type="InterPro" id="IPR011256">
    <property type="entry name" value="Reg_factor_effector_dom_sf"/>
</dbReference>
<dbReference type="SUPFAM" id="SSF55136">
    <property type="entry name" value="Probable bacterial effector-binding domain"/>
    <property type="match status" value="1"/>
</dbReference>